<accession>A0A142CWC4</accession>
<sequence>MDERLFLIKTLLRDGKREEAFKEAQKIRDSYWRSYALRWVAESYEREPEKALEIASKIEEQSIRDETLASLSYLFSKNGEFKKAIEAARLIKNQFTRKKAFRSVSNLLAIAVARGGTEIRLSDLKLDERDLKELKPLPHGIVYKDGKLMPGATLHRIKGEVQTGVIERFEKGPKWRPLEPEFEGKGQTNEYVLSYINRLLDEGKLEDAEKLAKGLPEPMRSAYLERVGIKYLERGHTERVERIFSQLEVANLLGYALIHHYGYTAEKALKYIQKVFDPLPRLLVAYELAKKNGVNESAILEVLSWRGTPPKIARVLKFLAFEMLKEAKKSKDEELRKTSKELFELGRKIETGEHAL</sequence>
<name>A0A142CWC4_9EURY</name>
<dbReference type="Gene3D" id="1.25.40.10">
    <property type="entry name" value="Tetratricopeptide repeat domain"/>
    <property type="match status" value="1"/>
</dbReference>
<dbReference type="OrthoDB" id="86230at2157"/>
<dbReference type="AlphaFoldDB" id="A0A142CWC4"/>
<reference evidence="2" key="1">
    <citation type="submission" date="2016-03" db="EMBL/GenBank/DDBJ databases">
        <authorList>
            <person name="Oger P.M."/>
        </authorList>
    </citation>
    <scope>NUCLEOTIDE SEQUENCE [LARGE SCALE GENOMIC DNA]</scope>
    <source>
        <strain evidence="2">OG-1</strain>
    </source>
</reference>
<dbReference type="STRING" id="53952.A0127_07805"/>
<dbReference type="GeneID" id="27140443"/>
<evidence type="ECO:0000313" key="1">
    <source>
        <dbReference type="EMBL" id="AMQ19076.1"/>
    </source>
</evidence>
<dbReference type="RefSeq" id="WP_062390072.1">
    <property type="nucleotide sequence ID" value="NZ_CP014750.1"/>
</dbReference>
<organism evidence="1 2">
    <name type="scientific">Thermococcus peptonophilus</name>
    <dbReference type="NCBI Taxonomy" id="53952"/>
    <lineage>
        <taxon>Archaea</taxon>
        <taxon>Methanobacteriati</taxon>
        <taxon>Methanobacteriota</taxon>
        <taxon>Thermococci</taxon>
        <taxon>Thermococcales</taxon>
        <taxon>Thermococcaceae</taxon>
        <taxon>Thermococcus</taxon>
    </lineage>
</organism>
<keyword evidence="2" id="KW-1185">Reference proteome</keyword>
<proteinExistence type="predicted"/>
<dbReference type="Proteomes" id="UP000073604">
    <property type="component" value="Chromosome"/>
</dbReference>
<protein>
    <submittedName>
        <fullName evidence="1">Uncharacterized protein</fullName>
    </submittedName>
</protein>
<dbReference type="InterPro" id="IPR011990">
    <property type="entry name" value="TPR-like_helical_dom_sf"/>
</dbReference>
<dbReference type="KEGG" id="tpep:A0127_07805"/>
<evidence type="ECO:0000313" key="2">
    <source>
        <dbReference type="Proteomes" id="UP000073604"/>
    </source>
</evidence>
<dbReference type="EMBL" id="CP014750">
    <property type="protein sequence ID" value="AMQ19076.1"/>
    <property type="molecule type" value="Genomic_DNA"/>
</dbReference>
<gene>
    <name evidence="1" type="ORF">A0127_07805</name>
</gene>